<name>A0DG28_PARTE</name>
<dbReference type="HOGENOM" id="CLU_011790_3_0_1"/>
<evidence type="ECO:0000256" key="3">
    <source>
        <dbReference type="ARBA" id="ARBA00023145"/>
    </source>
</evidence>
<dbReference type="CDD" id="cd06257">
    <property type="entry name" value="DnaJ"/>
    <property type="match status" value="1"/>
</dbReference>
<dbReference type="SUPFAM" id="SSF56235">
    <property type="entry name" value="N-terminal nucleophile aminohydrolases (Ntn hydrolases)"/>
    <property type="match status" value="1"/>
</dbReference>
<keyword evidence="4" id="KW-0143">Chaperone</keyword>
<dbReference type="Pfam" id="PF01804">
    <property type="entry name" value="Penicil_amidase"/>
    <property type="match status" value="1"/>
</dbReference>
<dbReference type="PANTHER" id="PTHR34218">
    <property type="entry name" value="PEPTIDASE S45 PENICILLIN AMIDASE"/>
    <property type="match status" value="1"/>
</dbReference>
<evidence type="ECO:0000256" key="1">
    <source>
        <dbReference type="ARBA" id="ARBA00006586"/>
    </source>
</evidence>
<dbReference type="GO" id="GO:0044571">
    <property type="term" value="P:[2Fe-2S] cluster assembly"/>
    <property type="evidence" value="ECO:0007669"/>
    <property type="project" value="InterPro"/>
</dbReference>
<dbReference type="PANTHER" id="PTHR34218:SF4">
    <property type="entry name" value="ACYL-HOMOSERINE LACTONE ACYLASE QUIP"/>
    <property type="match status" value="1"/>
</dbReference>
<evidence type="ECO:0000259" key="6">
    <source>
        <dbReference type="PROSITE" id="PS50076"/>
    </source>
</evidence>
<dbReference type="Gene3D" id="3.60.20.10">
    <property type="entry name" value="Glutamine Phosphoribosylpyrophosphate, subunit 1, domain 1"/>
    <property type="match status" value="1"/>
</dbReference>
<feature type="transmembrane region" description="Helical" evidence="5">
    <location>
        <begin position="7"/>
        <end position="27"/>
    </location>
</feature>
<keyword evidence="8" id="KW-1185">Reference proteome</keyword>
<keyword evidence="2" id="KW-0378">Hydrolase</keyword>
<reference evidence="7 8" key="1">
    <citation type="journal article" date="2006" name="Nature">
        <title>Global trends of whole-genome duplications revealed by the ciliate Paramecium tetraurelia.</title>
        <authorList>
            <consortium name="Genoscope"/>
            <person name="Aury J.-M."/>
            <person name="Jaillon O."/>
            <person name="Duret L."/>
            <person name="Noel B."/>
            <person name="Jubin C."/>
            <person name="Porcel B.M."/>
            <person name="Segurens B."/>
            <person name="Daubin V."/>
            <person name="Anthouard V."/>
            <person name="Aiach N."/>
            <person name="Arnaiz O."/>
            <person name="Billaut A."/>
            <person name="Beisson J."/>
            <person name="Blanc I."/>
            <person name="Bouhouche K."/>
            <person name="Camara F."/>
            <person name="Duharcourt S."/>
            <person name="Guigo R."/>
            <person name="Gogendeau D."/>
            <person name="Katinka M."/>
            <person name="Keller A.-M."/>
            <person name="Kissmehl R."/>
            <person name="Klotz C."/>
            <person name="Koll F."/>
            <person name="Le Moue A."/>
            <person name="Lepere C."/>
            <person name="Malinsky S."/>
            <person name="Nowacki M."/>
            <person name="Nowak J.K."/>
            <person name="Plattner H."/>
            <person name="Poulain J."/>
            <person name="Ruiz F."/>
            <person name="Serrano V."/>
            <person name="Zagulski M."/>
            <person name="Dessen P."/>
            <person name="Betermier M."/>
            <person name="Weissenbach J."/>
            <person name="Scarpelli C."/>
            <person name="Schachter V."/>
            <person name="Sperling L."/>
            <person name="Meyer E."/>
            <person name="Cohen J."/>
            <person name="Wincker P."/>
        </authorList>
    </citation>
    <scope>NUCLEOTIDE SEQUENCE [LARGE SCALE GENOMIC DNA]</scope>
    <source>
        <strain evidence="7 8">Stock d4-2</strain>
    </source>
</reference>
<proteinExistence type="inferred from homology"/>
<keyword evidence="5" id="KW-1133">Transmembrane helix</keyword>
<dbReference type="Gene3D" id="1.10.439.10">
    <property type="entry name" value="Penicillin Amidohydrolase, domain 1"/>
    <property type="match status" value="1"/>
</dbReference>
<keyword evidence="3" id="KW-0865">Zymogen</keyword>
<protein>
    <recommendedName>
        <fullName evidence="6">J domain-containing protein</fullName>
    </recommendedName>
</protein>
<dbReference type="PROSITE" id="PS50076">
    <property type="entry name" value="DNAJ_2"/>
    <property type="match status" value="1"/>
</dbReference>
<dbReference type="InterPro" id="IPR004640">
    <property type="entry name" value="HscB"/>
</dbReference>
<dbReference type="Gene3D" id="1.10.287.110">
    <property type="entry name" value="DnaJ domain"/>
    <property type="match status" value="1"/>
</dbReference>
<evidence type="ECO:0000256" key="2">
    <source>
        <dbReference type="ARBA" id="ARBA00022801"/>
    </source>
</evidence>
<dbReference type="NCBIfam" id="TIGR00714">
    <property type="entry name" value="hscB"/>
    <property type="match status" value="1"/>
</dbReference>
<dbReference type="Gene3D" id="1.10.1400.10">
    <property type="match status" value="1"/>
</dbReference>
<dbReference type="AlphaFoldDB" id="A0DG28"/>
<evidence type="ECO:0000256" key="4">
    <source>
        <dbReference type="ARBA" id="ARBA00023186"/>
    </source>
</evidence>
<sequence length="1009" mass="117526">MGIKIGIFVSAIIGLLCAFKIFSYLSVPSYQSIIHINRDHDIKIYRDKFGVPHIQAHSLPDGLYAQGFVQAQDRLWQLHIRKMASQGRLSEVFGERTLKVDQYFRGLDYQDSARRIVNQLSSEGQQLFQAYVDGINKGRSTFTLLPIEFQLTRSNFIEWEIFDVICFIKFMAQTTMNDFHFEMMRSSIQEFDLETIKYLTGIGPDNLFDIETTTINEQELKEQTNLHSDQFHNIKSPSNIQVADLMQSYKFLIDNVIPLSVGSNSWAVHGNFTNTGYPFLASDPHLENGLPSQWYQSSTTFPNGDFVAGGAVVGLPYILSGRTKNMGWGITISYSDSSDLYEEQLKEIDGKMHYLFQDKWYPTKEKVELIHYGDKTYEMTIHRTHHGPILNFYFDDRGTKTIKQLDKTYSLRSLIDIDDIYGPEAMIRFIQGSDLSEQLKHLKKVVYPGLGMIFASQKDVAYMIVGKQVIRSGNPEDYGFIKKGWNGETEWLGFIPENEHPIIINPPKGFVATANNRFFPKNEKYHCNWNINPTGRAHRIYQVLSEIVPNKVSYEQMKQLQLDTVDSYAKQSWPTLKKLIQSQYFKEQIDSWDFNLSKDSKQATLYMLFEHHYSKSFSKLPPRWSQTYNFDSFFFHELTRFKENGAWCLPYTCSQLLNQAVEQAVEQYKSLPKQEWGNNHKKFQGHFTFKDKFFGIFDREIPFGGNRRTPSVSTFDISQFPFRGFAGANYRMLVSMAPGDVGQFIVDGGVSGNPLSEHYDDQLSIYAEGKYIAIELNRVRICEILCNYLSYQIYLFLSYKQHAPLSLNDLNSLNSLQSLQQVCYHLRVTCWNLFICGQCKYLKEPSPQLQDVNYFELFDLPININVETRYLEDKYRSLQLKFHPDRFVTMPTINISYSQEYSAFINEAYSVLKNIHERAEYILSLKGFQIKECSVLLDLEFMEEILELQSQVQRGENISQINQKNNLEIEKMTKQIIQDISNEQYQKAYEIILYLKYRQRLKDQIFIHI</sequence>
<dbReference type="InterPro" id="IPR036386">
    <property type="entry name" value="HscB_C_sf"/>
</dbReference>
<dbReference type="InParanoid" id="A0DG28"/>
<dbReference type="OrthoDB" id="330152at2759"/>
<dbReference type="Gene3D" id="2.30.120.10">
    <property type="match status" value="1"/>
</dbReference>
<dbReference type="GO" id="GO:0001671">
    <property type="term" value="F:ATPase activator activity"/>
    <property type="evidence" value="ECO:0007669"/>
    <property type="project" value="InterPro"/>
</dbReference>
<dbReference type="InterPro" id="IPR043147">
    <property type="entry name" value="Penicillin_amidase_A-knob"/>
</dbReference>
<dbReference type="Proteomes" id="UP000000600">
    <property type="component" value="Unassembled WGS sequence"/>
</dbReference>
<dbReference type="RefSeq" id="XP_001449392.1">
    <property type="nucleotide sequence ID" value="XM_001449355.1"/>
</dbReference>
<dbReference type="InterPro" id="IPR043146">
    <property type="entry name" value="Penicillin_amidase_N_B-knob"/>
</dbReference>
<feature type="domain" description="J" evidence="6">
    <location>
        <begin position="853"/>
        <end position="925"/>
    </location>
</feature>
<dbReference type="EMBL" id="CT868429">
    <property type="protein sequence ID" value="CAK81995.1"/>
    <property type="molecule type" value="Genomic_DNA"/>
</dbReference>
<dbReference type="InterPro" id="IPR029055">
    <property type="entry name" value="Ntn_hydrolases_N"/>
</dbReference>
<dbReference type="KEGG" id="ptm:GSPATT00002123001"/>
<keyword evidence="5" id="KW-0472">Membrane</keyword>
<comment type="similarity">
    <text evidence="1">Belongs to the peptidase S45 family.</text>
</comment>
<dbReference type="GeneID" id="5035177"/>
<dbReference type="OMA" id="HPYDQDP"/>
<dbReference type="SUPFAM" id="SSF47144">
    <property type="entry name" value="HSC20 (HSCB), C-terminal oligomerisation domain"/>
    <property type="match status" value="1"/>
</dbReference>
<dbReference type="GO" id="GO:0016811">
    <property type="term" value="F:hydrolase activity, acting on carbon-nitrogen (but not peptide) bonds, in linear amides"/>
    <property type="evidence" value="ECO:0000318"/>
    <property type="project" value="GO_Central"/>
</dbReference>
<dbReference type="InterPro" id="IPR001623">
    <property type="entry name" value="DnaJ_domain"/>
</dbReference>
<keyword evidence="5" id="KW-0812">Transmembrane</keyword>
<evidence type="ECO:0000313" key="8">
    <source>
        <dbReference type="Proteomes" id="UP000000600"/>
    </source>
</evidence>
<dbReference type="InterPro" id="IPR023343">
    <property type="entry name" value="Penicillin_amidase_dom1"/>
</dbReference>
<dbReference type="InterPro" id="IPR036869">
    <property type="entry name" value="J_dom_sf"/>
</dbReference>
<gene>
    <name evidence="7" type="ORF">GSPATT00002123001</name>
</gene>
<accession>A0DG28</accession>
<dbReference type="SUPFAM" id="SSF46565">
    <property type="entry name" value="Chaperone J-domain"/>
    <property type="match status" value="1"/>
</dbReference>
<evidence type="ECO:0000313" key="7">
    <source>
        <dbReference type="EMBL" id="CAK81995.1"/>
    </source>
</evidence>
<dbReference type="GO" id="GO:0051259">
    <property type="term" value="P:protein complex oligomerization"/>
    <property type="evidence" value="ECO:0007669"/>
    <property type="project" value="InterPro"/>
</dbReference>
<dbReference type="CDD" id="cd03747">
    <property type="entry name" value="Ntn_PGA_like"/>
    <property type="match status" value="1"/>
</dbReference>
<dbReference type="InterPro" id="IPR002692">
    <property type="entry name" value="S45"/>
</dbReference>
<dbReference type="eggNOG" id="KOG3192">
    <property type="taxonomic scope" value="Eukaryota"/>
</dbReference>
<organism evidence="7 8">
    <name type="scientific">Paramecium tetraurelia</name>
    <dbReference type="NCBI Taxonomy" id="5888"/>
    <lineage>
        <taxon>Eukaryota</taxon>
        <taxon>Sar</taxon>
        <taxon>Alveolata</taxon>
        <taxon>Ciliophora</taxon>
        <taxon>Intramacronucleata</taxon>
        <taxon>Oligohymenophorea</taxon>
        <taxon>Peniculida</taxon>
        <taxon>Parameciidae</taxon>
        <taxon>Paramecium</taxon>
    </lineage>
</organism>
<dbReference type="GO" id="GO:0051087">
    <property type="term" value="F:protein-folding chaperone binding"/>
    <property type="evidence" value="ECO:0007669"/>
    <property type="project" value="InterPro"/>
</dbReference>
<evidence type="ECO:0000256" key="5">
    <source>
        <dbReference type="SAM" id="Phobius"/>
    </source>
</evidence>
<dbReference type="GO" id="GO:0017000">
    <property type="term" value="P:antibiotic biosynthetic process"/>
    <property type="evidence" value="ECO:0007669"/>
    <property type="project" value="InterPro"/>
</dbReference>
<dbReference type="MEROPS" id="S45.003"/>